<dbReference type="Proteomes" id="UP000229385">
    <property type="component" value="Unassembled WGS sequence"/>
</dbReference>
<feature type="transmembrane region" description="Helical" evidence="1">
    <location>
        <begin position="6"/>
        <end position="28"/>
    </location>
</feature>
<keyword evidence="1" id="KW-0472">Membrane</keyword>
<gene>
    <name evidence="2" type="ORF">CO174_02285</name>
</gene>
<evidence type="ECO:0000313" key="3">
    <source>
        <dbReference type="Proteomes" id="UP000229385"/>
    </source>
</evidence>
<reference evidence="3" key="1">
    <citation type="submission" date="2017-09" db="EMBL/GenBank/DDBJ databases">
        <title>Depth-based differentiation of microbial function through sediment-hosted aquifers and enrichment of novel symbionts in the deep terrestrial subsurface.</title>
        <authorList>
            <person name="Probst A.J."/>
            <person name="Ladd B."/>
            <person name="Jarett J.K."/>
            <person name="Geller-Mcgrath D.E."/>
            <person name="Sieber C.M.K."/>
            <person name="Emerson J.B."/>
            <person name="Anantharaman K."/>
            <person name="Thomas B.C."/>
            <person name="Malmstrom R."/>
            <person name="Stieglmeier M."/>
            <person name="Klingl A."/>
            <person name="Woyke T."/>
            <person name="Ryan C.M."/>
            <person name="Banfield J.F."/>
        </authorList>
    </citation>
    <scope>NUCLEOTIDE SEQUENCE [LARGE SCALE GENOMIC DNA]</scope>
</reference>
<dbReference type="EMBL" id="PFWU01000029">
    <property type="protein sequence ID" value="PJA45602.1"/>
    <property type="molecule type" value="Genomic_DNA"/>
</dbReference>
<comment type="caution">
    <text evidence="2">The sequence shown here is derived from an EMBL/GenBank/DDBJ whole genome shotgun (WGS) entry which is preliminary data.</text>
</comment>
<feature type="transmembrane region" description="Helical" evidence="1">
    <location>
        <begin position="40"/>
        <end position="69"/>
    </location>
</feature>
<protein>
    <submittedName>
        <fullName evidence="2">Uncharacterized protein</fullName>
    </submittedName>
</protein>
<keyword evidence="1" id="KW-1133">Transmembrane helix</keyword>
<proteinExistence type="predicted"/>
<evidence type="ECO:0000256" key="1">
    <source>
        <dbReference type="SAM" id="Phobius"/>
    </source>
</evidence>
<organism evidence="2 3">
    <name type="scientific">Candidatus Uhrbacteria bacterium CG_4_9_14_3_um_filter_50_9</name>
    <dbReference type="NCBI Taxonomy" id="1975035"/>
    <lineage>
        <taxon>Bacteria</taxon>
        <taxon>Candidatus Uhriibacteriota</taxon>
    </lineage>
</organism>
<dbReference type="AlphaFoldDB" id="A0A2M7XCR2"/>
<keyword evidence="1" id="KW-0812">Transmembrane</keyword>
<accession>A0A2M7XCR2</accession>
<evidence type="ECO:0000313" key="2">
    <source>
        <dbReference type="EMBL" id="PJA45602.1"/>
    </source>
</evidence>
<name>A0A2M7XCR2_9BACT</name>
<sequence>MFELPNLSISISIFLIVFGAYMLFYILYSLFNIYHLVKYGIYGFGLYVIVTVFTCGTILLVGGSFFLLAEYDWTTPITLEGASEYYNEDLFPAL</sequence>